<evidence type="ECO:0000259" key="5">
    <source>
        <dbReference type="PROSITE" id="PS51078"/>
    </source>
</evidence>
<dbReference type="SUPFAM" id="SSF55781">
    <property type="entry name" value="GAF domain-like"/>
    <property type="match status" value="1"/>
</dbReference>
<accession>A3KCV6</accession>
<dbReference type="InterPro" id="IPR014757">
    <property type="entry name" value="Tscrpt_reg_IclR_C"/>
</dbReference>
<dbReference type="PROSITE" id="PS51077">
    <property type="entry name" value="HTH_ICLR"/>
    <property type="match status" value="1"/>
</dbReference>
<dbReference type="InterPro" id="IPR036388">
    <property type="entry name" value="WH-like_DNA-bd_sf"/>
</dbReference>
<dbReference type="EMBL" id="AB271915">
    <property type="protein sequence ID" value="BAF48124.1"/>
    <property type="molecule type" value="Genomic_DNA"/>
</dbReference>
<keyword evidence="2" id="KW-0238">DNA-binding</keyword>
<evidence type="ECO:0000256" key="2">
    <source>
        <dbReference type="ARBA" id="ARBA00023125"/>
    </source>
</evidence>
<dbReference type="Gene3D" id="3.30.450.40">
    <property type="match status" value="1"/>
</dbReference>
<dbReference type="GO" id="GO:0045892">
    <property type="term" value="P:negative regulation of DNA-templated transcription"/>
    <property type="evidence" value="ECO:0007669"/>
    <property type="project" value="TreeGrafter"/>
</dbReference>
<dbReference type="SMART" id="SM00346">
    <property type="entry name" value="HTH_ICLR"/>
    <property type="match status" value="1"/>
</dbReference>
<dbReference type="AlphaFoldDB" id="A3KCV6"/>
<evidence type="ECO:0000256" key="3">
    <source>
        <dbReference type="ARBA" id="ARBA00023163"/>
    </source>
</evidence>
<dbReference type="InterPro" id="IPR005471">
    <property type="entry name" value="Tscrpt_reg_IclR_N"/>
</dbReference>
<gene>
    <name evidence="6" type="primary">orf12</name>
</gene>
<proteinExistence type="predicted"/>
<sequence length="202" mass="21732">MGRVTALLEPFRDTEGLTLSELARRTGFPRSSAHRMLLQLVKVDLVRRNGTTYYLGPKLVELGALAVAHDRVHRATLPAMYDLRRDTGLVVHLAVLESDSLLYLEKIGGRWSTNLHTRTGERRPAAETVEGAAALAFRGGNDGVADGGSHIRCVAAAFDAGYGEIAVLSLTGPREQVSDDLDRRVREAACAVSARIAASKGA</sequence>
<reference evidence="6" key="1">
    <citation type="journal article" date="2004" name="Biosci. Biotechnol. Biochem.">
        <title>Multiplicity of 2,3-dihydroxybiphenyl dioxygenase genes in the Gram-positive polychlorinated biphenyl degrading bacterium Rhodococcus rhodochrous K37.</title>
        <authorList>
            <person name="Taguchi K."/>
            <person name="Motoyama M."/>
            <person name="Kudo T."/>
        </authorList>
    </citation>
    <scope>NUCLEOTIDE SEQUENCE</scope>
    <source>
        <strain evidence="6">K37</strain>
    </source>
</reference>
<dbReference type="PROSITE" id="PS51078">
    <property type="entry name" value="ICLR_ED"/>
    <property type="match status" value="1"/>
</dbReference>
<dbReference type="PANTHER" id="PTHR30136">
    <property type="entry name" value="HELIX-TURN-HELIX TRANSCRIPTIONAL REGULATOR, ICLR FAMILY"/>
    <property type="match status" value="1"/>
</dbReference>
<reference evidence="6" key="2">
    <citation type="submission" date="2006-09" db="EMBL/GenBank/DDBJ databases">
        <title>Several meta-cleavage enzyme genes induced by steroid from Gram-positive bacterium Rhodococcus rhodochrous K37.</title>
        <authorList>
            <person name="Taguchi K."/>
            <person name="Motoyama M."/>
            <person name="Kudo T."/>
        </authorList>
    </citation>
    <scope>NUCLEOTIDE SEQUENCE</scope>
    <source>
        <strain evidence="6">K37</strain>
    </source>
</reference>
<dbReference type="GO" id="GO:0003700">
    <property type="term" value="F:DNA-binding transcription factor activity"/>
    <property type="evidence" value="ECO:0007669"/>
    <property type="project" value="TreeGrafter"/>
</dbReference>
<dbReference type="GO" id="GO:0003677">
    <property type="term" value="F:DNA binding"/>
    <property type="evidence" value="ECO:0007669"/>
    <property type="project" value="UniProtKB-KW"/>
</dbReference>
<evidence type="ECO:0000259" key="4">
    <source>
        <dbReference type="PROSITE" id="PS51077"/>
    </source>
</evidence>
<name>A3KCV6_RHORH</name>
<dbReference type="InterPro" id="IPR029016">
    <property type="entry name" value="GAF-like_dom_sf"/>
</dbReference>
<organism evidence="6">
    <name type="scientific">Rhodococcus rhodochrous</name>
    <dbReference type="NCBI Taxonomy" id="1829"/>
    <lineage>
        <taxon>Bacteria</taxon>
        <taxon>Bacillati</taxon>
        <taxon>Actinomycetota</taxon>
        <taxon>Actinomycetes</taxon>
        <taxon>Mycobacteriales</taxon>
        <taxon>Nocardiaceae</taxon>
        <taxon>Rhodococcus</taxon>
    </lineage>
</organism>
<protein>
    <submittedName>
        <fullName evidence="6">Uncharacterized protein orf12</fullName>
    </submittedName>
</protein>
<feature type="domain" description="IclR-ED" evidence="5">
    <location>
        <begin position="58"/>
        <end position="202"/>
    </location>
</feature>
<dbReference type="SUPFAM" id="SSF46785">
    <property type="entry name" value="Winged helix' DNA-binding domain"/>
    <property type="match status" value="1"/>
</dbReference>
<dbReference type="Pfam" id="PF09339">
    <property type="entry name" value="HTH_IclR"/>
    <property type="match status" value="1"/>
</dbReference>
<dbReference type="PANTHER" id="PTHR30136:SF24">
    <property type="entry name" value="HTH-TYPE TRANSCRIPTIONAL REPRESSOR ALLR"/>
    <property type="match status" value="1"/>
</dbReference>
<keyword evidence="1" id="KW-0805">Transcription regulation</keyword>
<dbReference type="InterPro" id="IPR050707">
    <property type="entry name" value="HTH_MetabolicPath_Reg"/>
</dbReference>
<keyword evidence="3" id="KW-0804">Transcription</keyword>
<evidence type="ECO:0000313" key="6">
    <source>
        <dbReference type="EMBL" id="BAF48124.1"/>
    </source>
</evidence>
<evidence type="ECO:0000256" key="1">
    <source>
        <dbReference type="ARBA" id="ARBA00023015"/>
    </source>
</evidence>
<dbReference type="InterPro" id="IPR036390">
    <property type="entry name" value="WH_DNA-bd_sf"/>
</dbReference>
<feature type="domain" description="HTH iclR-type" evidence="4">
    <location>
        <begin position="1"/>
        <end position="57"/>
    </location>
</feature>
<dbReference type="Pfam" id="PF01614">
    <property type="entry name" value="IclR_C"/>
    <property type="match status" value="1"/>
</dbReference>
<dbReference type="Gene3D" id="1.10.10.10">
    <property type="entry name" value="Winged helix-like DNA-binding domain superfamily/Winged helix DNA-binding domain"/>
    <property type="match status" value="1"/>
</dbReference>